<dbReference type="AlphaFoldDB" id="A0A9X3TXV2"/>
<gene>
    <name evidence="1" type="ORF">NYP16_07430</name>
</gene>
<reference evidence="1" key="1">
    <citation type="submission" date="2022-08" db="EMBL/GenBank/DDBJ databases">
        <authorList>
            <person name="Vandamme P."/>
            <person name="Hettiarachchi A."/>
            <person name="Peeters C."/>
            <person name="Cnockaert M."/>
            <person name="Carlier A."/>
        </authorList>
    </citation>
    <scope>NUCLEOTIDE SEQUENCE</scope>
    <source>
        <strain evidence="1">LMG 31809</strain>
    </source>
</reference>
<name>A0A9X3TXV2_9PROT</name>
<keyword evidence="2" id="KW-1185">Reference proteome</keyword>
<dbReference type="Proteomes" id="UP001141619">
    <property type="component" value="Unassembled WGS sequence"/>
</dbReference>
<sequence length="1056" mass="122081">MFSETSKESWSKDQEKILILGILDLVKQSDAGVVFENNFFGWFDLLEPDVKKLEDLFLKEIKYISVEYHDFLLLIKEGTNDHEKVKKEIIDWLSSRIDGNSQFVETTLSNEFSDLTFNDLSFENRIVFYPMNSQSGYMPGLSKDVNEKILSQFKDCESPLQKYIGALIDVLRSDIEKFDHNSTRLLINQENRDGFDTLINSKKSSFITAYNNSHDIEIRKSKNVQDVKVELITWLSGVKTKADAIFSTQIQDCIDILRTLLNRLAPEDRTDLSFDKLLGLLPSKQCQKFYDLNAGQAKGFIEGFIKIVSEAGIIDVAYVKSALLKDLNSWILKNYNSDEYKRTVANSVCSSINGMKIIELEDLNFYKIFSTVGNYSEVVLNYLDIDVVDFENYYNSALHNLSKPRYPKESMEKILTSLLDLVLTADKDFPENGKAKYKKKPVCTLDSLFYEICKYDAFADLLNGKLQRLDPVIQESGCQWRVPFVLDLHELLVKSCATIPVAKFWIEEYTEKRKICFDMLKFLKNYDVLRLIMATLESYKKDKTVGKELILSDKILDFLDSNRHFSEINDSEYDKKTFWIKNPEKIIQLIEVNSNKNISILFEVIDNLKEYAVGFIFLINLLEKDMKKFDSIVDGSKIEYKKSKNGKENLKHSFDSLKYLTLCKVYTVNRIRRMDTFGLSGVRIDLKMPLTGKNDGEYTQILARSSRKYMFHVATCVAKADEPLANEEFLRISDVNKNLILSNKVGTFQNSTSFSTHVFYGPLCMILTYQSIKKQPILIDIRRLECEVINDVLLYINPKTGKTYKNARYSLNGAALLYFEPDDAGNFIYYPEPTLEQRRKVGMYVECYSIYRKDIAENATGELAIVSPEKFSDYIDVVKSSWIVDWVLFGACQHDEFPYPLCWLEEPQEGKKSKRTRLEKAKPDNVVVADRNIQNLYFEMHNKVEIGEITCGSLLKSSGKLLGTTTEDTHLWRERLMFQELVKLFGIKSTAYKDYSSDRSNGYRSDEPVVFGPIHIYGSTYEHKIKEIEALLKKNEREPIKVERLMDPKDEEDLDL</sequence>
<reference evidence="1" key="2">
    <citation type="journal article" date="2023" name="Syst. Appl. Microbiol.">
        <title>Govania unica gen. nov., sp. nov., a rare biosphere bacterium that represents a novel family in the class Alphaproteobacteria.</title>
        <authorList>
            <person name="Vandamme P."/>
            <person name="Peeters C."/>
            <person name="Hettiarachchi A."/>
            <person name="Cnockaert M."/>
            <person name="Carlier A."/>
        </authorList>
    </citation>
    <scope>NUCLEOTIDE SEQUENCE</scope>
    <source>
        <strain evidence="1">LMG 31809</strain>
    </source>
</reference>
<proteinExistence type="predicted"/>
<protein>
    <submittedName>
        <fullName evidence="1">Uncharacterized protein</fullName>
    </submittedName>
</protein>
<organism evidence="1 2">
    <name type="scientific">Govanella unica</name>
    <dbReference type="NCBI Taxonomy" id="2975056"/>
    <lineage>
        <taxon>Bacteria</taxon>
        <taxon>Pseudomonadati</taxon>
        <taxon>Pseudomonadota</taxon>
        <taxon>Alphaproteobacteria</taxon>
        <taxon>Emcibacterales</taxon>
        <taxon>Govanellaceae</taxon>
        <taxon>Govanella</taxon>
    </lineage>
</organism>
<accession>A0A9X3TXV2</accession>
<evidence type="ECO:0000313" key="1">
    <source>
        <dbReference type="EMBL" id="MDA5193781.1"/>
    </source>
</evidence>
<evidence type="ECO:0000313" key="2">
    <source>
        <dbReference type="Proteomes" id="UP001141619"/>
    </source>
</evidence>
<comment type="caution">
    <text evidence="1">The sequence shown here is derived from an EMBL/GenBank/DDBJ whole genome shotgun (WGS) entry which is preliminary data.</text>
</comment>
<dbReference type="EMBL" id="JANWOI010000002">
    <property type="protein sequence ID" value="MDA5193781.1"/>
    <property type="molecule type" value="Genomic_DNA"/>
</dbReference>
<dbReference type="RefSeq" id="WP_274943475.1">
    <property type="nucleotide sequence ID" value="NZ_JANWOI010000002.1"/>
</dbReference>